<dbReference type="PATRIC" id="fig|1283301.3.peg.6457"/>
<gene>
    <name evidence="2" type="ORF">STAFG_6508</name>
</gene>
<keyword evidence="3" id="KW-1185">Reference proteome</keyword>
<dbReference type="HOGENOM" id="CLU_2636339_0_0_11"/>
<evidence type="ECO:0000313" key="2">
    <source>
        <dbReference type="EMBL" id="EPJ36501.1"/>
    </source>
</evidence>
<sequence length="77" mass="8714">MSAGHEFPSRANRTAQNQSSFPNVLGRQSTRQEVRRVGNRRTPLDALRLASPIMIAHMSSTYLNDVLCCVRERTREA</sequence>
<reference evidence="2 3" key="1">
    <citation type="submission" date="2013-02" db="EMBL/GenBank/DDBJ databases">
        <title>Draft Genome Sequence of Streptomyces afghaniensis, Which Produces Compounds of the Julimycin B-Complex.</title>
        <authorList>
            <person name="Gruening B.A."/>
            <person name="Praeg A."/>
            <person name="Erxleben A."/>
            <person name="Guenther S."/>
            <person name="Fiedler H.-P."/>
            <person name="Goodfellow M."/>
            <person name="Mueller M."/>
        </authorList>
    </citation>
    <scope>NUCLEOTIDE SEQUENCE [LARGE SCALE GENOMIC DNA]</scope>
    <source>
        <strain evidence="2 3">772</strain>
    </source>
</reference>
<comment type="caution">
    <text evidence="2">The sequence shown here is derived from an EMBL/GenBank/DDBJ whole genome shotgun (WGS) entry which is preliminary data.</text>
</comment>
<accession>S4MIV1</accession>
<evidence type="ECO:0000256" key="1">
    <source>
        <dbReference type="SAM" id="MobiDB-lite"/>
    </source>
</evidence>
<feature type="compositionally biased region" description="Polar residues" evidence="1">
    <location>
        <begin position="11"/>
        <end position="29"/>
    </location>
</feature>
<organism evidence="2 3">
    <name type="scientific">Streptomyces afghaniensis 772</name>
    <dbReference type="NCBI Taxonomy" id="1283301"/>
    <lineage>
        <taxon>Bacteria</taxon>
        <taxon>Bacillati</taxon>
        <taxon>Actinomycetota</taxon>
        <taxon>Actinomycetes</taxon>
        <taxon>Kitasatosporales</taxon>
        <taxon>Streptomycetaceae</taxon>
        <taxon>Streptomyces</taxon>
    </lineage>
</organism>
<dbReference type="EMBL" id="AOPY01001562">
    <property type="protein sequence ID" value="EPJ36501.1"/>
    <property type="molecule type" value="Genomic_DNA"/>
</dbReference>
<protein>
    <submittedName>
        <fullName evidence="2">Uncharacterized protein</fullName>
    </submittedName>
</protein>
<dbReference type="AlphaFoldDB" id="S4MIV1"/>
<proteinExistence type="predicted"/>
<feature type="region of interest" description="Disordered" evidence="1">
    <location>
        <begin position="1"/>
        <end position="42"/>
    </location>
</feature>
<dbReference type="Proteomes" id="UP000015001">
    <property type="component" value="Unassembled WGS sequence"/>
</dbReference>
<name>S4MIV1_9ACTN</name>
<evidence type="ECO:0000313" key="3">
    <source>
        <dbReference type="Proteomes" id="UP000015001"/>
    </source>
</evidence>